<dbReference type="SUPFAM" id="SSF56601">
    <property type="entry name" value="beta-lactamase/transpeptidase-like"/>
    <property type="match status" value="1"/>
</dbReference>
<sequence length="633" mass="68339">MSPVEVRNDLTGPQYQDAFHELFGNRGLRLADVCGYEVGDSARYAAIWAPAHGPHPSTYQWTAHAIPAGEYQGVFDARTAEGYRPVRLTPYSVAGATLIAAIWEKTPGPEWASRHDFNILNLQNHLRQVRTQGFRVADICFYSSLEPNPDHLGPPPAPIVRVSRFSSIWVKSDGRDWEVHGPLTGDGYQAEFDRQNGLGRWPVRVSGFNVAGGTDQKFVGLWEPARGLPGEAHHRIDAAGYQADTARLGGGGWRQLCIGAYSAGYRDAAAPRFNPIWERREAEPVIAKLAAAFMRDFEVPGLSVAVAKDGLLLHAAGYGLADKGAATPVTASSLFRIASLAKPITSAALMNLASQGRVALQDLVFGSSGHLGDLGTPADGRAEHITVRHLLEHACGGWASDSQDPMFSNPTLDQRQLISWVLANRPLDHDPGTAYAYSNFGYCVLGRVIEHVTGRTYADHVAQDLLAPCGVTDMSIAGDTLADRLPGEVVYYGLDGDDPYSMRVHRMDAHGGWVATATDVLRFAVRVDGFPAPPDVVPGEWITAMTTPSGLAGSDGYALGWAVAPDGTWSHTGYLPGTASVLARTKDGYCWVALANTGRKDTADPDRSTENGLTRLMWDVHDQVDVWPAGQAL</sequence>
<dbReference type="InterPro" id="IPR049511">
    <property type="entry name" value="PGH-like_rpt"/>
</dbReference>
<accession>A0ABV9DTI6</accession>
<evidence type="ECO:0000313" key="2">
    <source>
        <dbReference type="EMBL" id="MFC4562216.1"/>
    </source>
</evidence>
<name>A0ABV9DTI6_9ACTN</name>
<dbReference type="InterPro" id="IPR001466">
    <property type="entry name" value="Beta-lactam-related"/>
</dbReference>
<dbReference type="PANTHER" id="PTHR46825">
    <property type="entry name" value="D-ALANYL-D-ALANINE-CARBOXYPEPTIDASE/ENDOPEPTIDASE AMPH"/>
    <property type="match status" value="1"/>
</dbReference>
<proteinExistence type="predicted"/>
<comment type="caution">
    <text evidence="2">The sequence shown here is derived from an EMBL/GenBank/DDBJ whole genome shotgun (WGS) entry which is preliminary data.</text>
</comment>
<dbReference type="InterPro" id="IPR012338">
    <property type="entry name" value="Beta-lactam/transpept-like"/>
</dbReference>
<organism evidence="2 3">
    <name type="scientific">Nocardiopsis mangrovi</name>
    <dbReference type="NCBI Taxonomy" id="1179818"/>
    <lineage>
        <taxon>Bacteria</taxon>
        <taxon>Bacillati</taxon>
        <taxon>Actinomycetota</taxon>
        <taxon>Actinomycetes</taxon>
        <taxon>Streptosporangiales</taxon>
        <taxon>Nocardiopsidaceae</taxon>
        <taxon>Nocardiopsis</taxon>
    </lineage>
</organism>
<dbReference type="Pfam" id="PF00144">
    <property type="entry name" value="Beta-lactamase"/>
    <property type="match status" value="1"/>
</dbReference>
<dbReference type="RefSeq" id="WP_378573231.1">
    <property type="nucleotide sequence ID" value="NZ_JBHSFQ010000007.1"/>
</dbReference>
<keyword evidence="2" id="KW-0378">Hydrolase</keyword>
<feature type="domain" description="Beta-lactamase-related" evidence="1">
    <location>
        <begin position="287"/>
        <end position="607"/>
    </location>
</feature>
<dbReference type="EMBL" id="JBHSFQ010000007">
    <property type="protein sequence ID" value="MFC4562216.1"/>
    <property type="molecule type" value="Genomic_DNA"/>
</dbReference>
<evidence type="ECO:0000313" key="3">
    <source>
        <dbReference type="Proteomes" id="UP001595923"/>
    </source>
</evidence>
<dbReference type="PANTHER" id="PTHR46825:SF7">
    <property type="entry name" value="D-ALANYL-D-ALANINE CARBOXYPEPTIDASE"/>
    <property type="match status" value="1"/>
</dbReference>
<reference evidence="3" key="1">
    <citation type="journal article" date="2019" name="Int. J. Syst. Evol. Microbiol.">
        <title>The Global Catalogue of Microorganisms (GCM) 10K type strain sequencing project: providing services to taxonomists for standard genome sequencing and annotation.</title>
        <authorList>
            <consortium name="The Broad Institute Genomics Platform"/>
            <consortium name="The Broad Institute Genome Sequencing Center for Infectious Disease"/>
            <person name="Wu L."/>
            <person name="Ma J."/>
        </authorList>
    </citation>
    <scope>NUCLEOTIDE SEQUENCE [LARGE SCALE GENOMIC DNA]</scope>
    <source>
        <strain evidence="3">XZYJ18</strain>
    </source>
</reference>
<gene>
    <name evidence="2" type="ORF">ACFO4E_10150</name>
</gene>
<dbReference type="Proteomes" id="UP001595923">
    <property type="component" value="Unassembled WGS sequence"/>
</dbReference>
<dbReference type="InterPro" id="IPR050491">
    <property type="entry name" value="AmpC-like"/>
</dbReference>
<dbReference type="Pfam" id="PF17660">
    <property type="entry name" value="BTRD1"/>
    <property type="match status" value="5"/>
</dbReference>
<dbReference type="GO" id="GO:0016787">
    <property type="term" value="F:hydrolase activity"/>
    <property type="evidence" value="ECO:0007669"/>
    <property type="project" value="UniProtKB-KW"/>
</dbReference>
<dbReference type="Gene3D" id="3.40.710.10">
    <property type="entry name" value="DD-peptidase/beta-lactamase superfamily"/>
    <property type="match status" value="1"/>
</dbReference>
<evidence type="ECO:0000259" key="1">
    <source>
        <dbReference type="Pfam" id="PF00144"/>
    </source>
</evidence>
<keyword evidence="3" id="KW-1185">Reference proteome</keyword>
<protein>
    <submittedName>
        <fullName evidence="2">Serine hydrolase</fullName>
    </submittedName>
</protein>